<dbReference type="CDD" id="cd00590">
    <property type="entry name" value="RRM_SF"/>
    <property type="match status" value="1"/>
</dbReference>
<feature type="compositionally biased region" description="Basic and acidic residues" evidence="3">
    <location>
        <begin position="124"/>
        <end position="235"/>
    </location>
</feature>
<protein>
    <submittedName>
        <fullName evidence="5">Putative RNA-binding protein</fullName>
    </submittedName>
</protein>
<feature type="compositionally biased region" description="Basic and acidic residues" evidence="3">
    <location>
        <begin position="603"/>
        <end position="614"/>
    </location>
</feature>
<dbReference type="SUPFAM" id="SSF54928">
    <property type="entry name" value="RNA-binding domain, RBD"/>
    <property type="match status" value="1"/>
</dbReference>
<dbReference type="GO" id="GO:0003729">
    <property type="term" value="F:mRNA binding"/>
    <property type="evidence" value="ECO:0007669"/>
    <property type="project" value="TreeGrafter"/>
</dbReference>
<feature type="compositionally biased region" description="Polar residues" evidence="3">
    <location>
        <begin position="809"/>
        <end position="819"/>
    </location>
</feature>
<dbReference type="InterPro" id="IPR000504">
    <property type="entry name" value="RRM_dom"/>
</dbReference>
<feature type="compositionally biased region" description="Basic and acidic residues" evidence="3">
    <location>
        <begin position="44"/>
        <end position="73"/>
    </location>
</feature>
<dbReference type="InterPro" id="IPR050502">
    <property type="entry name" value="Euk_RNA-bind_prot"/>
</dbReference>
<dbReference type="VEuPathDB" id="PlasmoDB:PKNOH_S100030900"/>
<dbReference type="PANTHER" id="PTHR48025">
    <property type="entry name" value="OS02G0815200 PROTEIN"/>
    <property type="match status" value="1"/>
</dbReference>
<name>A0A1Y3DTM2_PLAKN</name>
<gene>
    <name evidence="5" type="ORF">PKNOH_S100030900</name>
</gene>
<feature type="compositionally biased region" description="Basic and acidic residues" evidence="3">
    <location>
        <begin position="743"/>
        <end position="767"/>
    </location>
</feature>
<dbReference type="InterPro" id="IPR035979">
    <property type="entry name" value="RBD_domain_sf"/>
</dbReference>
<feature type="compositionally biased region" description="Basic and acidic residues" evidence="3">
    <location>
        <begin position="543"/>
        <end position="596"/>
    </location>
</feature>
<feature type="compositionally biased region" description="Basic and acidic residues" evidence="3">
    <location>
        <begin position="1"/>
        <end position="24"/>
    </location>
</feature>
<dbReference type="SMART" id="SM00360">
    <property type="entry name" value="RRM"/>
    <property type="match status" value="2"/>
</dbReference>
<dbReference type="VEuPathDB" id="PlasmoDB:PKA1H_080007900"/>
<dbReference type="AlphaFoldDB" id="A0A1Y3DTM2"/>
<dbReference type="Pfam" id="PF00076">
    <property type="entry name" value="RRM_1"/>
    <property type="match status" value="2"/>
</dbReference>
<evidence type="ECO:0000259" key="4">
    <source>
        <dbReference type="PROSITE" id="PS50102"/>
    </source>
</evidence>
<evidence type="ECO:0000256" key="2">
    <source>
        <dbReference type="PROSITE-ProRule" id="PRU00176"/>
    </source>
</evidence>
<feature type="compositionally biased region" description="Basic and acidic residues" evidence="3">
    <location>
        <begin position="499"/>
        <end position="519"/>
    </location>
</feature>
<feature type="domain" description="RRM" evidence="4">
    <location>
        <begin position="309"/>
        <end position="379"/>
    </location>
</feature>
<keyword evidence="1 2" id="KW-0694">RNA-binding</keyword>
<feature type="compositionally biased region" description="Basic and acidic residues" evidence="3">
    <location>
        <begin position="686"/>
        <end position="733"/>
    </location>
</feature>
<accession>A0A1Y3DTM2</accession>
<feature type="compositionally biased region" description="Polar residues" evidence="3">
    <location>
        <begin position="641"/>
        <end position="651"/>
    </location>
</feature>
<evidence type="ECO:0000313" key="5">
    <source>
        <dbReference type="EMBL" id="OTN66127.1"/>
    </source>
</evidence>
<dbReference type="VEuPathDB" id="PlasmoDB:PKNH_0803100"/>
<feature type="compositionally biased region" description="Basic residues" evidence="3">
    <location>
        <begin position="29"/>
        <end position="41"/>
    </location>
</feature>
<feature type="region of interest" description="Disordered" evidence="3">
    <location>
        <begin position="1"/>
        <end position="254"/>
    </location>
</feature>
<feature type="compositionally biased region" description="Basic residues" evidence="3">
    <location>
        <begin position="90"/>
        <end position="111"/>
    </location>
</feature>
<organism evidence="5 6">
    <name type="scientific">Plasmodium knowlesi</name>
    <dbReference type="NCBI Taxonomy" id="5850"/>
    <lineage>
        <taxon>Eukaryota</taxon>
        <taxon>Sar</taxon>
        <taxon>Alveolata</taxon>
        <taxon>Apicomplexa</taxon>
        <taxon>Aconoidasida</taxon>
        <taxon>Haemosporida</taxon>
        <taxon>Plasmodiidae</taxon>
        <taxon>Plasmodium</taxon>
        <taxon>Plasmodium (Plasmodium)</taxon>
    </lineage>
</organism>
<dbReference type="PROSITE" id="PS50102">
    <property type="entry name" value="RRM"/>
    <property type="match status" value="2"/>
</dbReference>
<feature type="domain" description="RRM" evidence="4">
    <location>
        <begin position="415"/>
        <end position="485"/>
    </location>
</feature>
<dbReference type="EMBL" id="NETL01000024">
    <property type="protein sequence ID" value="OTN66127.1"/>
    <property type="molecule type" value="Genomic_DNA"/>
</dbReference>
<dbReference type="PANTHER" id="PTHR48025:SF1">
    <property type="entry name" value="RRM DOMAIN-CONTAINING PROTEIN"/>
    <property type="match status" value="1"/>
</dbReference>
<feature type="region of interest" description="Disordered" evidence="3">
    <location>
        <begin position="498"/>
        <end position="519"/>
    </location>
</feature>
<dbReference type="InterPro" id="IPR012677">
    <property type="entry name" value="Nucleotide-bd_a/b_plait_sf"/>
</dbReference>
<evidence type="ECO:0000256" key="3">
    <source>
        <dbReference type="SAM" id="MobiDB-lite"/>
    </source>
</evidence>
<evidence type="ECO:0000313" key="6">
    <source>
        <dbReference type="Proteomes" id="UP000195012"/>
    </source>
</evidence>
<evidence type="ECO:0000256" key="1">
    <source>
        <dbReference type="ARBA" id="ARBA00022884"/>
    </source>
</evidence>
<feature type="compositionally biased region" description="Basic and acidic residues" evidence="3">
    <location>
        <begin position="794"/>
        <end position="806"/>
    </location>
</feature>
<feature type="region of interest" description="Disordered" evidence="3">
    <location>
        <begin position="543"/>
        <end position="837"/>
    </location>
</feature>
<reference evidence="5 6" key="1">
    <citation type="submission" date="2017-05" db="EMBL/GenBank/DDBJ databases">
        <title>PacBio assembly of a Plasmodium knowlesi genome sequence with Hi-C correction and manual annotation of the SICAvar gene family.</title>
        <authorList>
            <person name="Lapp S.A."/>
            <person name="Geraldo J.A."/>
            <person name="Chien J.-T."/>
            <person name="Ay F."/>
            <person name="Pakala S.B."/>
            <person name="Batugedara G."/>
            <person name="Humphrey J.C."/>
            <person name="Debarry J.D."/>
            <person name="Le Roch K.G."/>
            <person name="Galinski M.R."/>
            <person name="Kissinger J.C."/>
        </authorList>
    </citation>
    <scope>NUCLEOTIDE SEQUENCE [LARGE SCALE GENOMIC DNA]</scope>
    <source>
        <strain evidence="6">Malayan Strain Pk1 (A+)</strain>
    </source>
</reference>
<dbReference type="Gene3D" id="3.30.70.330">
    <property type="match status" value="2"/>
</dbReference>
<dbReference type="OMA" id="SMNSDRR"/>
<dbReference type="Proteomes" id="UP000195012">
    <property type="component" value="Unassembled WGS sequence"/>
</dbReference>
<feature type="compositionally biased region" description="Basic residues" evidence="3">
    <location>
        <begin position="779"/>
        <end position="793"/>
    </location>
</feature>
<feature type="compositionally biased region" description="Basic and acidic residues" evidence="3">
    <location>
        <begin position="624"/>
        <end position="639"/>
    </location>
</feature>
<proteinExistence type="predicted"/>
<dbReference type="eggNOG" id="KOG0106">
    <property type="taxonomic scope" value="Eukaryota"/>
</dbReference>
<sequence length="837" mass="99599">MKDNKEVYHMEESRRYASRSRERMNVGGRYHHKNEHNHGGYRKSSIDNYHKRNEASNVERGRNYSRDRRDYHQHVQRPHHRENGHDANRGHSRSRTRTRTRSRSPHHHKLARDKYYNKSPKRNLSKERNRNGAVYDDRNGDRNGDRKRVDKYKYENERSSKWDGKNGDHYVHDRPTYDRPIYDRPIYDRLPHERYANDRPPHERYPHDRPPYERPPHERYAHDRPTYDRPPYERPPHHHHPGGPYSNNTYEHREGRDERMNMRRYSPGGERQRYIYDNESNRMGKNIGMMRRERPREMRNYFYKKADPCKIFVGNISPEAREEDVRRKFLKYGDIVNMQWKTRFAFIEYEKTSHAEIAIKEENGQLFFGEELNVQPHHAGNYFNNRNDNRNYYPPTYGRNYSPNRNEIREKKNALRIVIRNVDEKASWQDLKDFGRDIGSVNYANIFQDENKERFGIIEYYNYENVKKAVEVLNGRKFNGITVEVMKFCDSPLNLKFRNGGEDKKDGNSYHHYSGDKDRIYHRDGYDAERDGYRRDRFFERPHDRDDRRDEGHDRNKFGRDEKEDEQHDKSDRDHRRGSMNSDRRRDDSQDKERADGVGGGNREGREDGNDMERQSQLSGRRGNSKDKEDNFGEADRLSRKSGSSARSGNNMKDKYNSGGRGATDGMKQGRNKRNDRSQSADNVGEDQRTSMKGKDKEDEYSVDKEREEAIKNDRELSTRGDDEDENMYRSDEEGSVLGSTNVRDKIEQNADGDLKDGQAERYDRSRSRSRSVSVKAKYQSRKRNTKGRRKGRRGSEDSSSRRDLQDSYYDNNSNNEKWATSKKVCVDKANSTESGS</sequence>
<comment type="caution">
    <text evidence="5">The sequence shown here is derived from an EMBL/GenBank/DDBJ whole genome shotgun (WGS) entry which is preliminary data.</text>
</comment>
<dbReference type="OrthoDB" id="1099063at2759"/>